<dbReference type="Proteomes" id="UP001359559">
    <property type="component" value="Unassembled WGS sequence"/>
</dbReference>
<keyword evidence="1" id="KW-1133">Transmembrane helix</keyword>
<protein>
    <submittedName>
        <fullName evidence="2">Uncharacterized protein</fullName>
    </submittedName>
</protein>
<accession>A0AAN9PLK8</accession>
<gene>
    <name evidence="2" type="ORF">RJT34_15063</name>
</gene>
<keyword evidence="1" id="KW-0812">Transmembrane</keyword>
<reference evidence="2 3" key="1">
    <citation type="submission" date="2024-01" db="EMBL/GenBank/DDBJ databases">
        <title>The genomes of 5 underutilized Papilionoideae crops provide insights into root nodulation and disease resistance.</title>
        <authorList>
            <person name="Yuan L."/>
        </authorList>
    </citation>
    <scope>NUCLEOTIDE SEQUENCE [LARGE SCALE GENOMIC DNA]</scope>
    <source>
        <strain evidence="2">LY-2023</strain>
        <tissue evidence="2">Leaf</tissue>
    </source>
</reference>
<feature type="transmembrane region" description="Helical" evidence="1">
    <location>
        <begin position="49"/>
        <end position="72"/>
    </location>
</feature>
<proteinExistence type="predicted"/>
<sequence>METRCRVEVRLSRLNHSKAGSLCSSTSLSFSLILVPLCKVLLLPPSLSLLLSVGLVGSAVLCFSGTCLGLPIDLSVQVWILRLWGPSNLLFPQLGRSWFLEPGLSECDFWKPSCFLK</sequence>
<keyword evidence="1" id="KW-0472">Membrane</keyword>
<evidence type="ECO:0000256" key="1">
    <source>
        <dbReference type="SAM" id="Phobius"/>
    </source>
</evidence>
<keyword evidence="3" id="KW-1185">Reference proteome</keyword>
<dbReference type="AlphaFoldDB" id="A0AAN9PLK8"/>
<evidence type="ECO:0000313" key="2">
    <source>
        <dbReference type="EMBL" id="KAK7304055.1"/>
    </source>
</evidence>
<feature type="transmembrane region" description="Helical" evidence="1">
    <location>
        <begin position="21"/>
        <end position="43"/>
    </location>
</feature>
<name>A0AAN9PLK8_CLITE</name>
<dbReference type="EMBL" id="JAYKXN010000003">
    <property type="protein sequence ID" value="KAK7304055.1"/>
    <property type="molecule type" value="Genomic_DNA"/>
</dbReference>
<comment type="caution">
    <text evidence="2">The sequence shown here is derived from an EMBL/GenBank/DDBJ whole genome shotgun (WGS) entry which is preliminary data.</text>
</comment>
<evidence type="ECO:0000313" key="3">
    <source>
        <dbReference type="Proteomes" id="UP001359559"/>
    </source>
</evidence>
<organism evidence="2 3">
    <name type="scientific">Clitoria ternatea</name>
    <name type="common">Butterfly pea</name>
    <dbReference type="NCBI Taxonomy" id="43366"/>
    <lineage>
        <taxon>Eukaryota</taxon>
        <taxon>Viridiplantae</taxon>
        <taxon>Streptophyta</taxon>
        <taxon>Embryophyta</taxon>
        <taxon>Tracheophyta</taxon>
        <taxon>Spermatophyta</taxon>
        <taxon>Magnoliopsida</taxon>
        <taxon>eudicotyledons</taxon>
        <taxon>Gunneridae</taxon>
        <taxon>Pentapetalae</taxon>
        <taxon>rosids</taxon>
        <taxon>fabids</taxon>
        <taxon>Fabales</taxon>
        <taxon>Fabaceae</taxon>
        <taxon>Papilionoideae</taxon>
        <taxon>50 kb inversion clade</taxon>
        <taxon>NPAAA clade</taxon>
        <taxon>indigoferoid/millettioid clade</taxon>
        <taxon>Phaseoleae</taxon>
        <taxon>Clitoria</taxon>
    </lineage>
</organism>